<sequence length="151" mass="17619">MYKAKILRAKKTSYSSGFPNQSYSQYKRFTCFHPVSETKIKVSTTSLSDDHQVCFIHEEYKRLDVKQKDYVTCVYDSQWLLGQMKTFQLIKVNTLCFSILQAPKHLFKHTENHILSVVSPIELSLATTGRCHNINRKLSEELSLFLSKHLR</sequence>
<reference evidence="1 2" key="1">
    <citation type="submission" date="2023-02" db="EMBL/GenBank/DDBJ databases">
        <title>LHISI_Scaffold_Assembly.</title>
        <authorList>
            <person name="Stuart O.P."/>
            <person name="Cleave R."/>
            <person name="Magrath M.J.L."/>
            <person name="Mikheyev A.S."/>
        </authorList>
    </citation>
    <scope>NUCLEOTIDE SEQUENCE [LARGE SCALE GENOMIC DNA]</scope>
    <source>
        <strain evidence="1">Daus_M_001</strain>
        <tissue evidence="1">Leg muscle</tissue>
    </source>
</reference>
<dbReference type="Proteomes" id="UP001159363">
    <property type="component" value="Chromosome 9"/>
</dbReference>
<keyword evidence="2" id="KW-1185">Reference proteome</keyword>
<gene>
    <name evidence="1" type="ORF">PR048_024222</name>
</gene>
<proteinExistence type="predicted"/>
<comment type="caution">
    <text evidence="1">The sequence shown here is derived from an EMBL/GenBank/DDBJ whole genome shotgun (WGS) entry which is preliminary data.</text>
</comment>
<organism evidence="1 2">
    <name type="scientific">Dryococelus australis</name>
    <dbReference type="NCBI Taxonomy" id="614101"/>
    <lineage>
        <taxon>Eukaryota</taxon>
        <taxon>Metazoa</taxon>
        <taxon>Ecdysozoa</taxon>
        <taxon>Arthropoda</taxon>
        <taxon>Hexapoda</taxon>
        <taxon>Insecta</taxon>
        <taxon>Pterygota</taxon>
        <taxon>Neoptera</taxon>
        <taxon>Polyneoptera</taxon>
        <taxon>Phasmatodea</taxon>
        <taxon>Verophasmatodea</taxon>
        <taxon>Anareolatae</taxon>
        <taxon>Phasmatidae</taxon>
        <taxon>Eurycanthinae</taxon>
        <taxon>Dryococelus</taxon>
    </lineage>
</organism>
<protein>
    <submittedName>
        <fullName evidence="1">Uncharacterized protein</fullName>
    </submittedName>
</protein>
<evidence type="ECO:0000313" key="2">
    <source>
        <dbReference type="Proteomes" id="UP001159363"/>
    </source>
</evidence>
<feature type="non-terminal residue" evidence="1">
    <location>
        <position position="151"/>
    </location>
</feature>
<evidence type="ECO:0000313" key="1">
    <source>
        <dbReference type="EMBL" id="KAJ8873406.1"/>
    </source>
</evidence>
<name>A0ABQ9GN02_9NEOP</name>
<accession>A0ABQ9GN02</accession>
<dbReference type="EMBL" id="JARBHB010000010">
    <property type="protein sequence ID" value="KAJ8873406.1"/>
    <property type="molecule type" value="Genomic_DNA"/>
</dbReference>